<dbReference type="Proteomes" id="UP000503540">
    <property type="component" value="Chromosome"/>
</dbReference>
<organism evidence="3 4">
    <name type="scientific">Nocardia arthritidis</name>
    <dbReference type="NCBI Taxonomy" id="228602"/>
    <lineage>
        <taxon>Bacteria</taxon>
        <taxon>Bacillati</taxon>
        <taxon>Actinomycetota</taxon>
        <taxon>Actinomycetes</taxon>
        <taxon>Mycobacteriales</taxon>
        <taxon>Nocardiaceae</taxon>
        <taxon>Nocardia</taxon>
    </lineage>
</organism>
<proteinExistence type="predicted"/>
<accession>A0A6G9YNV7</accession>
<dbReference type="PANTHER" id="PTHR43190">
    <property type="entry name" value="N-ACETYL-D-GLUCOSAMINE KINASE"/>
    <property type="match status" value="1"/>
</dbReference>
<dbReference type="Pfam" id="PF01869">
    <property type="entry name" value="BcrAD_BadFG"/>
    <property type="match status" value="1"/>
</dbReference>
<dbReference type="InterPro" id="IPR052519">
    <property type="entry name" value="Euk-type_GlcNAc_Kinase"/>
</dbReference>
<dbReference type="InterPro" id="IPR043129">
    <property type="entry name" value="ATPase_NBD"/>
</dbReference>
<dbReference type="Gene3D" id="3.30.420.40">
    <property type="match status" value="1"/>
</dbReference>
<reference evidence="3 4" key="1">
    <citation type="journal article" date="2019" name="ACS Chem. Biol.">
        <title>Identification and Mobilization of a Cryptic Antibiotic Biosynthesis Gene Locus from a Human-Pathogenic Nocardia Isolate.</title>
        <authorList>
            <person name="Herisse M."/>
            <person name="Ishida K."/>
            <person name="Porter J.L."/>
            <person name="Howden B."/>
            <person name="Hertweck C."/>
            <person name="Stinear T.P."/>
            <person name="Pidot S.J."/>
        </authorList>
    </citation>
    <scope>NUCLEOTIDE SEQUENCE [LARGE SCALE GENOMIC DNA]</scope>
    <source>
        <strain evidence="3 4">AUSMDU00012717</strain>
    </source>
</reference>
<evidence type="ECO:0000259" key="2">
    <source>
        <dbReference type="Pfam" id="PF01869"/>
    </source>
</evidence>
<protein>
    <recommendedName>
        <fullName evidence="2">ATPase BadF/BadG/BcrA/BcrD type domain-containing protein</fullName>
    </recommendedName>
</protein>
<dbReference type="EMBL" id="CP046172">
    <property type="protein sequence ID" value="QIS14985.1"/>
    <property type="molecule type" value="Genomic_DNA"/>
</dbReference>
<feature type="compositionally biased region" description="Gly residues" evidence="1">
    <location>
        <begin position="1"/>
        <end position="22"/>
    </location>
</feature>
<dbReference type="SUPFAM" id="SSF53067">
    <property type="entry name" value="Actin-like ATPase domain"/>
    <property type="match status" value="1"/>
</dbReference>
<feature type="compositionally biased region" description="Gly residues" evidence="1">
    <location>
        <begin position="30"/>
        <end position="40"/>
    </location>
</feature>
<keyword evidence="4" id="KW-1185">Reference proteome</keyword>
<feature type="compositionally biased region" description="Gly residues" evidence="1">
    <location>
        <begin position="49"/>
        <end position="82"/>
    </location>
</feature>
<sequence length="298" mass="28971">MSGVGAGRRGAGGVRRGGGDAGAGERRGCRYGGEGDSGGAGRDRSAGVAVGGGCRRGGCGRRAGGGGSAGRGAGEFAGGRPGGGDLGCGDRARGGARGGPGVVLAAGTGAVVTAVDERGRFTRVDGWGPLLGDVGSGGWIGAEGLRAVLRAHDGRGAATVLLAEVAELYGIAPDELPKFLGQQENPTLVAARFAPVVARAAASDEVAAEIMSAAGAALGRSVCAAIERSGLPSPVPFAITGGLINLGGPLLDPLDAAITYPVDRRVPAGGPIDGAALLAADRSTVLEPLIARIDTQPL</sequence>
<feature type="domain" description="ATPase BadF/BadG/BcrA/BcrD type" evidence="2">
    <location>
        <begin position="94"/>
        <end position="247"/>
    </location>
</feature>
<dbReference type="AlphaFoldDB" id="A0A6G9YNV7"/>
<gene>
    <name evidence="3" type="ORF">F5544_35775</name>
</gene>
<feature type="region of interest" description="Disordered" evidence="1">
    <location>
        <begin position="1"/>
        <end position="82"/>
    </location>
</feature>
<name>A0A6G9YNV7_9NOCA</name>
<evidence type="ECO:0000313" key="3">
    <source>
        <dbReference type="EMBL" id="QIS14985.1"/>
    </source>
</evidence>
<evidence type="ECO:0000313" key="4">
    <source>
        <dbReference type="Proteomes" id="UP000503540"/>
    </source>
</evidence>
<dbReference type="PANTHER" id="PTHR43190:SF3">
    <property type="entry name" value="N-ACETYL-D-GLUCOSAMINE KINASE"/>
    <property type="match status" value="1"/>
</dbReference>
<dbReference type="InterPro" id="IPR002731">
    <property type="entry name" value="ATPase_BadF"/>
</dbReference>
<dbReference type="KEGG" id="nah:F5544_35775"/>
<evidence type="ECO:0000256" key="1">
    <source>
        <dbReference type="SAM" id="MobiDB-lite"/>
    </source>
</evidence>